<keyword evidence="1 2" id="KW-0344">Guanine-nucleotide releasing factor</keyword>
<protein>
    <recommendedName>
        <fullName evidence="6">Ras-GEF domain-containing protein</fullName>
    </recommendedName>
</protein>
<dbReference type="GO" id="GO:0005085">
    <property type="term" value="F:guanyl-nucleotide exchange factor activity"/>
    <property type="evidence" value="ECO:0007669"/>
    <property type="project" value="UniProtKB-KW"/>
</dbReference>
<dbReference type="InterPro" id="IPR008937">
    <property type="entry name" value="Ras-like_GEF"/>
</dbReference>
<dbReference type="SUPFAM" id="SSF48366">
    <property type="entry name" value="Ras GEF"/>
    <property type="match status" value="1"/>
</dbReference>
<evidence type="ECO:0000313" key="5">
    <source>
        <dbReference type="EMBL" id="NDV29921.1"/>
    </source>
</evidence>
<organism evidence="5">
    <name type="scientific">Arcella intermedia</name>
    <dbReference type="NCBI Taxonomy" id="1963864"/>
    <lineage>
        <taxon>Eukaryota</taxon>
        <taxon>Amoebozoa</taxon>
        <taxon>Tubulinea</taxon>
        <taxon>Elardia</taxon>
        <taxon>Arcellinida</taxon>
        <taxon>Sphaerothecina</taxon>
        <taxon>Arcellidae</taxon>
        <taxon>Arcella</taxon>
    </lineage>
</organism>
<sequence length="683" mass="79174">MQTATPKLRKPVTNRIILFQRSETNQASGKMKDKAPSYREIKAFPSSGNISPRTRNCKNISEVTCEIIAEIYNFVNSFADSKKSYMRNEPKSKPDPKNEAKEKECLNNFLKKHEKIADCLKEAVTNVLKSSKEELGLESIRAPLIALLNKTLEHQGTVLPTDPSYLARGQYLRYAKQQLLRAIFFKSETLFYACSQFLSVVMEFKSSDSHCYHLMCLAVSFSQVVSELMDDVVTYYDLLQQEVTVLKNQAQQKKLPKYTQTIWNEVEDPADQKKDGYRPGTLNNLVIRIIPVDAPAESDFVDAFFSFYDLFADSKEVWRKVEDRYFVPKQYEDMKVSMTKMRVTKAIVRWLKVCFQTIDTQVLGAIEKFADKTLKRDKFTEIIQLIKRELDVTDRFAPFSDVEKNIHVTTDPPKVVPMYGLVNYAAYEIFMAGDPKTIADQITLLEFDIFVRINKSEITAQRWSKEKYHILSRNVISLVKRSNKLAYFVACSILFQKKLKDRSKVLKKIVKVAHALAEMKNFNGLMGVLMGLTLGSVSRLKHTWAKMNPKLDLLYKQLANFQDPSNSFKFYRDSLKAAGHNCCFPYFCTFLSDLTFMDEGNPDFVEVKDTKLINFQKYYLLNRTIKQVQLYQSSKFELEVKQPYYTFLNQMPELDEKALYALSTEREPRDITLRDLELREKNV</sequence>
<dbReference type="PROSITE" id="PS50212">
    <property type="entry name" value="RASGEF_NTER"/>
    <property type="match status" value="1"/>
</dbReference>
<dbReference type="PANTHER" id="PTHR23113">
    <property type="entry name" value="GUANINE NUCLEOTIDE EXCHANGE FACTOR"/>
    <property type="match status" value="1"/>
</dbReference>
<dbReference type="AlphaFoldDB" id="A0A6B2KZ29"/>
<evidence type="ECO:0000256" key="2">
    <source>
        <dbReference type="PROSITE-ProRule" id="PRU00168"/>
    </source>
</evidence>
<name>A0A6B2KZ29_9EUKA</name>
<feature type="domain" description="Ras-GEF" evidence="3">
    <location>
        <begin position="434"/>
        <end position="669"/>
    </location>
</feature>
<dbReference type="InterPro" id="IPR000651">
    <property type="entry name" value="Ras-like_Gua-exchang_fac_N"/>
</dbReference>
<dbReference type="Pfam" id="PF00618">
    <property type="entry name" value="RasGEF_N"/>
    <property type="match status" value="1"/>
</dbReference>
<evidence type="ECO:0000259" key="4">
    <source>
        <dbReference type="PROSITE" id="PS50212"/>
    </source>
</evidence>
<evidence type="ECO:0008006" key="6">
    <source>
        <dbReference type="Google" id="ProtNLM"/>
    </source>
</evidence>
<proteinExistence type="predicted"/>
<evidence type="ECO:0000256" key="1">
    <source>
        <dbReference type="ARBA" id="ARBA00022658"/>
    </source>
</evidence>
<dbReference type="InterPro" id="IPR036964">
    <property type="entry name" value="RASGEF_cat_dom_sf"/>
</dbReference>
<accession>A0A6B2KZ29</accession>
<evidence type="ECO:0000259" key="3">
    <source>
        <dbReference type="PROSITE" id="PS50009"/>
    </source>
</evidence>
<dbReference type="GO" id="GO:0007265">
    <property type="term" value="P:Ras protein signal transduction"/>
    <property type="evidence" value="ECO:0007669"/>
    <property type="project" value="TreeGrafter"/>
</dbReference>
<dbReference type="Gene3D" id="1.10.840.10">
    <property type="entry name" value="Ras guanine-nucleotide exchange factors catalytic domain"/>
    <property type="match status" value="1"/>
</dbReference>
<reference evidence="5" key="1">
    <citation type="journal article" date="2020" name="J. Eukaryot. Microbiol.">
        <title>De novo Sequencing, Assembly and Annotation of the Transcriptome for the Free-Living Testate Amoeba Arcella intermedia.</title>
        <authorList>
            <person name="Ribeiro G.M."/>
            <person name="Porfirio-Sousa A.L."/>
            <person name="Maurer-Alcala X.X."/>
            <person name="Katz L.A."/>
            <person name="Lahr D.J.G."/>
        </authorList>
    </citation>
    <scope>NUCLEOTIDE SEQUENCE</scope>
</reference>
<dbReference type="GO" id="GO:0005886">
    <property type="term" value="C:plasma membrane"/>
    <property type="evidence" value="ECO:0007669"/>
    <property type="project" value="TreeGrafter"/>
</dbReference>
<dbReference type="InterPro" id="IPR023578">
    <property type="entry name" value="Ras_GEF_dom_sf"/>
</dbReference>
<dbReference type="SMART" id="SM00147">
    <property type="entry name" value="RasGEF"/>
    <property type="match status" value="1"/>
</dbReference>
<dbReference type="PROSITE" id="PS50009">
    <property type="entry name" value="RASGEF_CAT"/>
    <property type="match status" value="1"/>
</dbReference>
<dbReference type="PANTHER" id="PTHR23113:SF366">
    <property type="entry name" value="RAS GUANINE NUCLEOTIDE EXCHANGE FACTOR R"/>
    <property type="match status" value="1"/>
</dbReference>
<dbReference type="CDD" id="cd00155">
    <property type="entry name" value="RasGEF"/>
    <property type="match status" value="1"/>
</dbReference>
<feature type="domain" description="N-terminal Ras-GEF" evidence="4">
    <location>
        <begin position="273"/>
        <end position="394"/>
    </location>
</feature>
<dbReference type="Gene3D" id="1.20.870.10">
    <property type="entry name" value="Son of sevenless (SoS) protein Chain: S domain 1"/>
    <property type="match status" value="1"/>
</dbReference>
<dbReference type="EMBL" id="GIBP01000952">
    <property type="protein sequence ID" value="NDV29921.1"/>
    <property type="molecule type" value="Transcribed_RNA"/>
</dbReference>
<dbReference type="InterPro" id="IPR001895">
    <property type="entry name" value="RASGEF_cat_dom"/>
</dbReference>
<dbReference type="Pfam" id="PF00617">
    <property type="entry name" value="RasGEF"/>
    <property type="match status" value="1"/>
</dbReference>